<proteinExistence type="predicted"/>
<accession>A0A5P1F783</accession>
<reference evidence="2" key="1">
    <citation type="journal article" date="2017" name="Nat. Commun.">
        <title>The asparagus genome sheds light on the origin and evolution of a young Y chromosome.</title>
        <authorList>
            <person name="Harkess A."/>
            <person name="Zhou J."/>
            <person name="Xu C."/>
            <person name="Bowers J.E."/>
            <person name="Van der Hulst R."/>
            <person name="Ayyampalayam S."/>
            <person name="Mercati F."/>
            <person name="Riccardi P."/>
            <person name="McKain M.R."/>
            <person name="Kakrana A."/>
            <person name="Tang H."/>
            <person name="Ray J."/>
            <person name="Groenendijk J."/>
            <person name="Arikit S."/>
            <person name="Mathioni S.M."/>
            <person name="Nakano M."/>
            <person name="Shan H."/>
            <person name="Telgmann-Rauber A."/>
            <person name="Kanno A."/>
            <person name="Yue Z."/>
            <person name="Chen H."/>
            <person name="Li W."/>
            <person name="Chen Y."/>
            <person name="Xu X."/>
            <person name="Zhang Y."/>
            <person name="Luo S."/>
            <person name="Chen H."/>
            <person name="Gao J."/>
            <person name="Mao Z."/>
            <person name="Pires J.C."/>
            <person name="Luo M."/>
            <person name="Kudrna D."/>
            <person name="Wing R.A."/>
            <person name="Meyers B.C."/>
            <person name="Yi K."/>
            <person name="Kong H."/>
            <person name="Lavrijsen P."/>
            <person name="Sunseri F."/>
            <person name="Falavigna A."/>
            <person name="Ye Y."/>
            <person name="Leebens-Mack J.H."/>
            <person name="Chen G."/>
        </authorList>
    </citation>
    <scope>NUCLEOTIDE SEQUENCE [LARGE SCALE GENOMIC DNA]</scope>
    <source>
        <strain evidence="2">cv. DH0086</strain>
    </source>
</reference>
<evidence type="ECO:0000313" key="1">
    <source>
        <dbReference type="EMBL" id="ONK74228.1"/>
    </source>
</evidence>
<dbReference type="AlphaFoldDB" id="A0A5P1F783"/>
<sequence>MILPVFRAKATSSGSNTNSKRHVTSEFSRLKLGLFGLIIRPAWNFDILSQLGPWKNQIQKAQSLVLRLKRIASMGLVDGTHMVQHEPSDSVSSIGFSPRGCDKIEKLWPLTSGGQLIQDVEPRLSGSVSCLVFSPKLNYSVATSWDNQGVDAGGHAWDSSLGLLASSNLEPLTEQLLVAVYSFRQSSQQAEDAYSRGMEKLQQILVESLHPSPWELLVWQIK</sequence>
<organism evidence="1 2">
    <name type="scientific">Asparagus officinalis</name>
    <name type="common">Garden asparagus</name>
    <dbReference type="NCBI Taxonomy" id="4686"/>
    <lineage>
        <taxon>Eukaryota</taxon>
        <taxon>Viridiplantae</taxon>
        <taxon>Streptophyta</taxon>
        <taxon>Embryophyta</taxon>
        <taxon>Tracheophyta</taxon>
        <taxon>Spermatophyta</taxon>
        <taxon>Magnoliopsida</taxon>
        <taxon>Liliopsida</taxon>
        <taxon>Asparagales</taxon>
        <taxon>Asparagaceae</taxon>
        <taxon>Asparagoideae</taxon>
        <taxon>Asparagus</taxon>
    </lineage>
</organism>
<evidence type="ECO:0000313" key="2">
    <source>
        <dbReference type="Proteomes" id="UP000243459"/>
    </source>
</evidence>
<dbReference type="PANTHER" id="PTHR45693:SF36">
    <property type="entry name" value="TRANSCRIPTION FACTOR TGA4"/>
    <property type="match status" value="1"/>
</dbReference>
<keyword evidence="2" id="KW-1185">Reference proteome</keyword>
<gene>
    <name evidence="1" type="ORF">A4U43_C03F4110</name>
</gene>
<dbReference type="EMBL" id="CM007383">
    <property type="protein sequence ID" value="ONK74228.1"/>
    <property type="molecule type" value="Genomic_DNA"/>
</dbReference>
<name>A0A5P1F783_ASPOF</name>
<dbReference type="Gramene" id="ONK74228">
    <property type="protein sequence ID" value="ONK74228"/>
    <property type="gene ID" value="A4U43_C03F4110"/>
</dbReference>
<dbReference type="Proteomes" id="UP000243459">
    <property type="component" value="Chromosome 3"/>
</dbReference>
<dbReference type="PANTHER" id="PTHR45693">
    <property type="entry name" value="TRANSCRIPTION FACTOR TGA9"/>
    <property type="match status" value="1"/>
</dbReference>
<protein>
    <submittedName>
        <fullName evidence="1">Uncharacterized protein</fullName>
    </submittedName>
</protein>